<name>A0A8J3ZC40_9ACTN</name>
<evidence type="ECO:0000256" key="1">
    <source>
        <dbReference type="SAM" id="MobiDB-lite"/>
    </source>
</evidence>
<evidence type="ECO:0000259" key="2">
    <source>
        <dbReference type="PROSITE" id="PS51708"/>
    </source>
</evidence>
<dbReference type="InterPro" id="IPR007899">
    <property type="entry name" value="CHAD_dom"/>
</dbReference>
<proteinExistence type="predicted"/>
<dbReference type="PROSITE" id="PS51708">
    <property type="entry name" value="CHAD"/>
    <property type="match status" value="1"/>
</dbReference>
<feature type="compositionally biased region" description="Basic residues" evidence="1">
    <location>
        <begin position="271"/>
        <end position="282"/>
    </location>
</feature>
<accession>A0A8J3ZC40</accession>
<dbReference type="PANTHER" id="PTHR39339">
    <property type="entry name" value="SLR1444 PROTEIN"/>
    <property type="match status" value="1"/>
</dbReference>
<dbReference type="PANTHER" id="PTHR39339:SF1">
    <property type="entry name" value="CHAD DOMAIN-CONTAINING PROTEIN"/>
    <property type="match status" value="1"/>
</dbReference>
<feature type="domain" description="CHAD" evidence="2">
    <location>
        <begin position="14"/>
        <end position="282"/>
    </location>
</feature>
<dbReference type="InterPro" id="IPR038186">
    <property type="entry name" value="CHAD_dom_sf"/>
</dbReference>
<dbReference type="SMART" id="SM00880">
    <property type="entry name" value="CHAD"/>
    <property type="match status" value="1"/>
</dbReference>
<organism evidence="3 4">
    <name type="scientific">Virgisporangium aurantiacum</name>
    <dbReference type="NCBI Taxonomy" id="175570"/>
    <lineage>
        <taxon>Bacteria</taxon>
        <taxon>Bacillati</taxon>
        <taxon>Actinomycetota</taxon>
        <taxon>Actinomycetes</taxon>
        <taxon>Micromonosporales</taxon>
        <taxon>Micromonosporaceae</taxon>
        <taxon>Virgisporangium</taxon>
    </lineage>
</organism>
<comment type="caution">
    <text evidence="3">The sequence shown here is derived from an EMBL/GenBank/DDBJ whole genome shotgun (WGS) entry which is preliminary data.</text>
</comment>
<gene>
    <name evidence="3" type="ORF">Vau01_064960</name>
</gene>
<dbReference type="AlphaFoldDB" id="A0A8J3ZC40"/>
<keyword evidence="4" id="KW-1185">Reference proteome</keyword>
<dbReference type="RefSeq" id="WP_204000550.1">
    <property type="nucleotide sequence ID" value="NZ_BOPG01000044.1"/>
</dbReference>
<dbReference type="Proteomes" id="UP000612585">
    <property type="component" value="Unassembled WGS sequence"/>
</dbReference>
<evidence type="ECO:0000313" key="4">
    <source>
        <dbReference type="Proteomes" id="UP000612585"/>
    </source>
</evidence>
<reference evidence="3" key="1">
    <citation type="submission" date="2021-01" db="EMBL/GenBank/DDBJ databases">
        <title>Whole genome shotgun sequence of Virgisporangium aurantiacum NBRC 16421.</title>
        <authorList>
            <person name="Komaki H."/>
            <person name="Tamura T."/>
        </authorList>
    </citation>
    <scope>NUCLEOTIDE SEQUENCE</scope>
    <source>
        <strain evidence="3">NBRC 16421</strain>
    </source>
</reference>
<evidence type="ECO:0000313" key="3">
    <source>
        <dbReference type="EMBL" id="GIJ58980.1"/>
    </source>
</evidence>
<protein>
    <recommendedName>
        <fullName evidence="2">CHAD domain-containing protein</fullName>
    </recommendedName>
</protein>
<dbReference type="Pfam" id="PF05235">
    <property type="entry name" value="CHAD"/>
    <property type="match status" value="1"/>
</dbReference>
<dbReference type="Gene3D" id="1.40.20.10">
    <property type="entry name" value="CHAD domain"/>
    <property type="match status" value="1"/>
</dbReference>
<feature type="region of interest" description="Disordered" evidence="1">
    <location>
        <begin position="267"/>
        <end position="288"/>
    </location>
</feature>
<dbReference type="EMBL" id="BOPG01000044">
    <property type="protein sequence ID" value="GIJ58980.1"/>
    <property type="molecule type" value="Genomic_DNA"/>
</dbReference>
<sequence length="288" mass="32824">MRFASTARRLPREPARRPSLLSGYLQEQRDAVRATEAGARSGDADAVHDMRVATRRLRSALRTFRPVLRRWQPVRDELKWLANELGGVRDRDVMAARLGAELDTQPPELVVGPVRSRLRLTGDHARALTRLRAALDSPRYRTLLGTLDDLVAAGPYLSRNRLRKAARKDLRRADKRLSRARRDDELHDARKAYKRARYAVEVLRPAYGKPAQRLRKNLGELQDVLGDHQDATVTMALLRREAMRAYAAGENTFTYGLLAARQQRAAERSRARVTRVRKRAGKGRGWLN</sequence>